<evidence type="ECO:0008006" key="4">
    <source>
        <dbReference type="Google" id="ProtNLM"/>
    </source>
</evidence>
<feature type="coiled-coil region" evidence="1">
    <location>
        <begin position="97"/>
        <end position="124"/>
    </location>
</feature>
<accession>A0ABR3L972</accession>
<protein>
    <recommendedName>
        <fullName evidence="4">CCHC-type domain-containing protein</fullName>
    </recommendedName>
</protein>
<dbReference type="Proteomes" id="UP001558613">
    <property type="component" value="Unassembled WGS sequence"/>
</dbReference>
<sequence>METTVLEEMQLEVIAMLNSLSRDKLLSVCEFLNLADREKVLTKSRMSLISHILQHLEDVTELEDGGMSTLLRLRDKAIELNAVTENETTGQSEVTERDKLQRELDELKHAMKQKLSEIQQLEDVNAKQSIVSPQLSPAAQHQHSMNVSQSSPLWRKDFKISGQIGDPGQKEKLTFSSLAHQIENGLSRGYPECEIVDAVIRAISPGLQLRSYLEGKPNLTLPTLRRVLRSHFQEKSATELYKQLTSECQGNKETPQNFLMRVPDLRQKILFASQEAESGLKYDPALVQSMFLHAVLTGLLSDSIKVDMQPFLLDTKTTDETLLEKLNIACANEVERQKKRKTSVQHATTIVHAVQSNGETTDKKLCAVQSVPKSSSNVLTELKELRTDVASLKTLSAEIAHIRESLQRPAFNSPQYPVPALGLPEKEMVQYQVQPYWSSPTTNQMRVNTQFQPQYMPRQYYVHSTRSPARKCFSCQQRGTEDRCMHCFRCGSGEHFQAGCRIRGIKPSRESPLNGERLLPWDRE</sequence>
<keyword evidence="3" id="KW-1185">Reference proteome</keyword>
<comment type="caution">
    <text evidence="2">The sequence shown here is derived from an EMBL/GenBank/DDBJ whole genome shotgun (WGS) entry which is preliminary data.</text>
</comment>
<name>A0ABR3L972_9TELE</name>
<proteinExistence type="predicted"/>
<dbReference type="EMBL" id="JAYMGO010000023">
    <property type="protein sequence ID" value="KAL1249454.1"/>
    <property type="molecule type" value="Genomic_DNA"/>
</dbReference>
<evidence type="ECO:0000313" key="3">
    <source>
        <dbReference type="Proteomes" id="UP001558613"/>
    </source>
</evidence>
<organism evidence="2 3">
    <name type="scientific">Cirrhinus molitorella</name>
    <name type="common">mud carp</name>
    <dbReference type="NCBI Taxonomy" id="172907"/>
    <lineage>
        <taxon>Eukaryota</taxon>
        <taxon>Metazoa</taxon>
        <taxon>Chordata</taxon>
        <taxon>Craniata</taxon>
        <taxon>Vertebrata</taxon>
        <taxon>Euteleostomi</taxon>
        <taxon>Actinopterygii</taxon>
        <taxon>Neopterygii</taxon>
        <taxon>Teleostei</taxon>
        <taxon>Ostariophysi</taxon>
        <taxon>Cypriniformes</taxon>
        <taxon>Cyprinidae</taxon>
        <taxon>Labeoninae</taxon>
        <taxon>Labeonini</taxon>
        <taxon>Cirrhinus</taxon>
    </lineage>
</organism>
<keyword evidence="1" id="KW-0175">Coiled coil</keyword>
<evidence type="ECO:0000313" key="2">
    <source>
        <dbReference type="EMBL" id="KAL1249454.1"/>
    </source>
</evidence>
<gene>
    <name evidence="2" type="ORF">QQF64_020459</name>
</gene>
<reference evidence="2 3" key="1">
    <citation type="submission" date="2023-09" db="EMBL/GenBank/DDBJ databases">
        <authorList>
            <person name="Wang M."/>
        </authorList>
    </citation>
    <scope>NUCLEOTIDE SEQUENCE [LARGE SCALE GENOMIC DNA]</scope>
    <source>
        <strain evidence="2">GT-2023</strain>
        <tissue evidence="2">Liver</tissue>
    </source>
</reference>
<evidence type="ECO:0000256" key="1">
    <source>
        <dbReference type="SAM" id="Coils"/>
    </source>
</evidence>